<evidence type="ECO:0000256" key="1">
    <source>
        <dbReference type="SAM" id="MobiDB-lite"/>
    </source>
</evidence>
<dbReference type="GeneID" id="54331076"/>
<evidence type="ECO:0000313" key="3">
    <source>
        <dbReference type="Proteomes" id="UP000324241"/>
    </source>
</evidence>
<dbReference type="AlphaFoldDB" id="A0A5M9MAU6"/>
<protein>
    <submittedName>
        <fullName evidence="2">Uncharacterized protein</fullName>
    </submittedName>
</protein>
<name>A0A5M9MAU6_9EURO</name>
<sequence length="122" mass="13841">MFSILHESEVCSRRRDALPMQQLHKPAEIQKSTWDKQLLEASAQTIEMKVCGTTFELVIATALQLLPGSQSVMYGMSRAYLSMPTLRDNERRHKVVGHRAAQDTERRAAHRSGSPSPPSYFR</sequence>
<dbReference type="EMBL" id="QUQM01000006">
    <property type="protein sequence ID" value="KAA8644175.1"/>
    <property type="molecule type" value="Genomic_DNA"/>
</dbReference>
<organism evidence="2 3">
    <name type="scientific">Aspergillus tanneri</name>
    <dbReference type="NCBI Taxonomy" id="1220188"/>
    <lineage>
        <taxon>Eukaryota</taxon>
        <taxon>Fungi</taxon>
        <taxon>Dikarya</taxon>
        <taxon>Ascomycota</taxon>
        <taxon>Pezizomycotina</taxon>
        <taxon>Eurotiomycetes</taxon>
        <taxon>Eurotiomycetidae</taxon>
        <taxon>Eurotiales</taxon>
        <taxon>Aspergillaceae</taxon>
        <taxon>Aspergillus</taxon>
        <taxon>Aspergillus subgen. Circumdati</taxon>
    </lineage>
</organism>
<gene>
    <name evidence="2" type="ORF">ATNIH1004_008374</name>
</gene>
<reference evidence="2 3" key="1">
    <citation type="submission" date="2019-08" db="EMBL/GenBank/DDBJ databases">
        <title>The genome sequence of a newly discovered highly antifungal drug resistant Aspergillus species, Aspergillus tanneri NIH 1004.</title>
        <authorList>
            <person name="Mounaud S."/>
            <person name="Singh I."/>
            <person name="Joardar V."/>
            <person name="Pakala S."/>
            <person name="Pakala S."/>
            <person name="Venepally P."/>
            <person name="Chung J.K."/>
            <person name="Losada L."/>
            <person name="Nierman W.C."/>
        </authorList>
    </citation>
    <scope>NUCLEOTIDE SEQUENCE [LARGE SCALE GENOMIC DNA]</scope>
    <source>
        <strain evidence="2 3">NIH1004</strain>
    </source>
</reference>
<accession>A0A5M9MAU6</accession>
<feature type="region of interest" description="Disordered" evidence="1">
    <location>
        <begin position="87"/>
        <end position="122"/>
    </location>
</feature>
<dbReference type="RefSeq" id="XP_033423536.1">
    <property type="nucleotide sequence ID" value="XM_033572984.1"/>
</dbReference>
<dbReference type="Proteomes" id="UP000324241">
    <property type="component" value="Unassembled WGS sequence"/>
</dbReference>
<comment type="caution">
    <text evidence="2">The sequence shown here is derived from an EMBL/GenBank/DDBJ whole genome shotgun (WGS) entry which is preliminary data.</text>
</comment>
<proteinExistence type="predicted"/>
<evidence type="ECO:0000313" key="2">
    <source>
        <dbReference type="EMBL" id="KAA8644175.1"/>
    </source>
</evidence>